<feature type="region of interest" description="Disordered" evidence="1">
    <location>
        <begin position="142"/>
        <end position="270"/>
    </location>
</feature>
<name>F7VWS7_SORMK</name>
<feature type="compositionally biased region" description="Basic and acidic residues" evidence="1">
    <location>
        <begin position="237"/>
        <end position="250"/>
    </location>
</feature>
<feature type="compositionally biased region" description="Pro residues" evidence="1">
    <location>
        <begin position="92"/>
        <end position="101"/>
    </location>
</feature>
<dbReference type="eggNOG" id="ENOG502RJPA">
    <property type="taxonomic scope" value="Eukaryota"/>
</dbReference>
<dbReference type="KEGG" id="smp:10809732"/>
<dbReference type="EMBL" id="CABT02000011">
    <property type="protein sequence ID" value="CCC09968.1"/>
    <property type="molecule type" value="Genomic_DNA"/>
</dbReference>
<reference evidence="2 3" key="1">
    <citation type="journal article" date="2010" name="PLoS Genet.">
        <title>De novo assembly of a 40 Mb eukaryotic genome from short sequence reads: Sordaria macrospora, a model organism for fungal morphogenesis.</title>
        <authorList>
            <person name="Nowrousian M."/>
            <person name="Stajich J."/>
            <person name="Chu M."/>
            <person name="Engh I."/>
            <person name="Espagne E."/>
            <person name="Halliday K."/>
            <person name="Kamerewerd J."/>
            <person name="Kempken F."/>
            <person name="Knab B."/>
            <person name="Kuo H.C."/>
            <person name="Osiewacz H.D."/>
            <person name="Poeggeler S."/>
            <person name="Read N."/>
            <person name="Seiler S."/>
            <person name="Smith K."/>
            <person name="Zickler D."/>
            <person name="Kueck U."/>
            <person name="Freitag M."/>
        </authorList>
    </citation>
    <scope>NUCLEOTIDE SEQUENCE [LARGE SCALE GENOMIC DNA]</scope>
    <source>
        <strain evidence="3">ATCC MYA-333 / DSM 997 / K(L3346) / K-hell</strain>
        <tissue evidence="2">Mycelium</tissue>
    </source>
</reference>
<dbReference type="VEuPathDB" id="FungiDB:SMAC_02547"/>
<dbReference type="AlphaFoldDB" id="F7VWS7"/>
<dbReference type="OrthoDB" id="3439027at2759"/>
<feature type="compositionally biased region" description="Low complexity" evidence="1">
    <location>
        <begin position="150"/>
        <end position="163"/>
    </location>
</feature>
<evidence type="ECO:0000313" key="2">
    <source>
        <dbReference type="EMBL" id="CCC09968.1"/>
    </source>
</evidence>
<dbReference type="InParanoid" id="F7VWS7"/>
<accession>F7VWS7</accession>
<dbReference type="GeneID" id="10809732"/>
<dbReference type="OMA" id="PHSWREP"/>
<dbReference type="Proteomes" id="UP000001881">
    <property type="component" value="Unassembled WGS sequence"/>
</dbReference>
<feature type="region of interest" description="Disordered" evidence="1">
    <location>
        <begin position="65"/>
        <end position="120"/>
    </location>
</feature>
<feature type="compositionally biased region" description="Acidic residues" evidence="1">
    <location>
        <begin position="226"/>
        <end position="236"/>
    </location>
</feature>
<organism evidence="2 3">
    <name type="scientific">Sordaria macrospora (strain ATCC MYA-333 / DSM 997 / K(L3346) / K-hell)</name>
    <dbReference type="NCBI Taxonomy" id="771870"/>
    <lineage>
        <taxon>Eukaryota</taxon>
        <taxon>Fungi</taxon>
        <taxon>Dikarya</taxon>
        <taxon>Ascomycota</taxon>
        <taxon>Pezizomycotina</taxon>
        <taxon>Sordariomycetes</taxon>
        <taxon>Sordariomycetidae</taxon>
        <taxon>Sordariales</taxon>
        <taxon>Sordariaceae</taxon>
        <taxon>Sordaria</taxon>
    </lineage>
</organism>
<keyword evidence="3" id="KW-1185">Reference proteome</keyword>
<dbReference type="STRING" id="771870.F7VWS7"/>
<evidence type="ECO:0000313" key="3">
    <source>
        <dbReference type="Proteomes" id="UP000001881"/>
    </source>
</evidence>
<protein>
    <submittedName>
        <fullName evidence="2">WGS project CABT00000000 data, contig 2.11</fullName>
    </submittedName>
</protein>
<feature type="compositionally biased region" description="Low complexity" evidence="1">
    <location>
        <begin position="79"/>
        <end position="91"/>
    </location>
</feature>
<gene>
    <name evidence="2" type="ORF">SMAC_02547</name>
</gene>
<feature type="compositionally biased region" description="Basic and acidic residues" evidence="1">
    <location>
        <begin position="165"/>
        <end position="174"/>
    </location>
</feature>
<comment type="caution">
    <text evidence="2">The sequence shown here is derived from an EMBL/GenBank/DDBJ whole genome shotgun (WGS) entry which is preliminary data.</text>
</comment>
<dbReference type="HOGENOM" id="CLU_056754_0_0_1"/>
<proteinExistence type="predicted"/>
<sequence>MPSSQPFSHGALRDSWPPTQIRIDHGDFHDVDLSHIDQDPLTYFLTPTPAADALDDDDMDFDMDFDAGIEDTKHPAPIVRSVSPSSLGGLSLPPPRPPTPPRSSSTPELDFDGYPTPDDKEDYMHLAAAAFNLPVLRLKDLTKKPKMRSRPNISSSNSRPSSRLDNYRDSHSTTDYDLPLTPPSPSYSHFANRGRPVTRPSPRTGMTRPFRRSPHSWREPSPDVWAIEEETDEELHDSEMGDSHHAEHKYAGARNIESPSTASSKGRRGFGLRCPSSSDSFQLMCFVGGPHLITSIF</sequence>
<evidence type="ECO:0000256" key="1">
    <source>
        <dbReference type="SAM" id="MobiDB-lite"/>
    </source>
</evidence>